<gene>
    <name evidence="2" type="ORF">SAMN05421773_104129</name>
</gene>
<dbReference type="EMBL" id="FOLM01000004">
    <property type="protein sequence ID" value="SFC57106.1"/>
    <property type="molecule type" value="Genomic_DNA"/>
</dbReference>
<name>A0A1I1K8P5_9ACTN</name>
<evidence type="ECO:0000313" key="2">
    <source>
        <dbReference type="EMBL" id="SFC57106.1"/>
    </source>
</evidence>
<dbReference type="SUPFAM" id="SSF56219">
    <property type="entry name" value="DNase I-like"/>
    <property type="match status" value="1"/>
</dbReference>
<organism evidence="2 3">
    <name type="scientific">Streptomyces aidingensis</name>
    <dbReference type="NCBI Taxonomy" id="910347"/>
    <lineage>
        <taxon>Bacteria</taxon>
        <taxon>Bacillati</taxon>
        <taxon>Actinomycetota</taxon>
        <taxon>Actinomycetes</taxon>
        <taxon>Kitasatosporales</taxon>
        <taxon>Streptomycetaceae</taxon>
        <taxon>Streptomyces</taxon>
    </lineage>
</organism>
<dbReference type="AlphaFoldDB" id="A0A1I1K8P5"/>
<dbReference type="InterPro" id="IPR036691">
    <property type="entry name" value="Endo/exonu/phosph_ase_sf"/>
</dbReference>
<keyword evidence="3" id="KW-1185">Reference proteome</keyword>
<evidence type="ECO:0008006" key="4">
    <source>
        <dbReference type="Google" id="ProtNLM"/>
    </source>
</evidence>
<evidence type="ECO:0000256" key="1">
    <source>
        <dbReference type="SAM" id="MobiDB-lite"/>
    </source>
</evidence>
<sequence>MTSHALVPDTLTMTTFNFELNGRGDRSARMRAHRRIRDAGVHLLLRQEMFDADANAKEGMYEAEQELGLRGWLSEGSYTAVFADTSVFTVLREWPSPSPVFKCQPTAVTLQLHAAGPASIPLTAVAAHLSYASPTLRAVEAELLTTFHDKKVRVLDGQSVRKSAMVIGLDANSYPHRLAPGESPLPHLDQIEDEPHRAHRSRPVPGSSRAMDTHLHDTFRTAGLTDLAQHAAHLGESEAVHPSIPASDTHGPANRIDWLCASTTLLPALRDIEVIDMQNLSDHNMVLARFDHQRLAELLTVDAQGTHQGVMA</sequence>
<feature type="region of interest" description="Disordered" evidence="1">
    <location>
        <begin position="179"/>
        <end position="211"/>
    </location>
</feature>
<reference evidence="2 3" key="1">
    <citation type="submission" date="2016-10" db="EMBL/GenBank/DDBJ databases">
        <authorList>
            <person name="de Groot N.N."/>
        </authorList>
    </citation>
    <scope>NUCLEOTIDE SEQUENCE [LARGE SCALE GENOMIC DNA]</scope>
    <source>
        <strain evidence="2 3">CGMCC 4.5739</strain>
    </source>
</reference>
<accession>A0A1I1K8P5</accession>
<evidence type="ECO:0000313" key="3">
    <source>
        <dbReference type="Proteomes" id="UP000199207"/>
    </source>
</evidence>
<dbReference type="Proteomes" id="UP000199207">
    <property type="component" value="Unassembled WGS sequence"/>
</dbReference>
<protein>
    <recommendedName>
        <fullName evidence="4">Endonuclease/Exonuclease/phosphatase family protein</fullName>
    </recommendedName>
</protein>
<proteinExistence type="predicted"/>
<dbReference type="Gene3D" id="3.60.10.10">
    <property type="entry name" value="Endonuclease/exonuclease/phosphatase"/>
    <property type="match status" value="1"/>
</dbReference>
<dbReference type="STRING" id="910347.SAMN05421773_104129"/>